<accession>A0A0K8R4H2</accession>
<protein>
    <submittedName>
        <fullName evidence="2">Putative salp15</fullName>
    </submittedName>
</protein>
<feature type="signal peptide" evidence="1">
    <location>
        <begin position="1"/>
        <end position="24"/>
    </location>
</feature>
<dbReference type="AlphaFoldDB" id="A0A0K8R4H2"/>
<proteinExistence type="evidence at transcript level"/>
<name>A0A0K8R4H2_IXORI</name>
<keyword evidence="1" id="KW-0732">Signal</keyword>
<dbReference type="EMBL" id="GADI01007751">
    <property type="protein sequence ID" value="JAA66057.1"/>
    <property type="molecule type" value="mRNA"/>
</dbReference>
<organism evidence="2">
    <name type="scientific">Ixodes ricinus</name>
    <name type="common">Common tick</name>
    <name type="synonym">Acarus ricinus</name>
    <dbReference type="NCBI Taxonomy" id="34613"/>
    <lineage>
        <taxon>Eukaryota</taxon>
        <taxon>Metazoa</taxon>
        <taxon>Ecdysozoa</taxon>
        <taxon>Arthropoda</taxon>
        <taxon>Chelicerata</taxon>
        <taxon>Arachnida</taxon>
        <taxon>Acari</taxon>
        <taxon>Parasitiformes</taxon>
        <taxon>Ixodida</taxon>
        <taxon>Ixodoidea</taxon>
        <taxon>Ixodidae</taxon>
        <taxon>Ixodinae</taxon>
        <taxon>Ixodes</taxon>
    </lineage>
</organism>
<evidence type="ECO:0000313" key="2">
    <source>
        <dbReference type="EMBL" id="JAA66057.1"/>
    </source>
</evidence>
<sequence>MMVAHFHLLMIFLQIASSITSAGGDSIELLGGIKKLAPSCEATVKKQCQDDKLRRGPITKIDVQLRECSLLCYSEGGRYVSQMQLPNDMPCALGAKCQDGTCYCEACKKK</sequence>
<evidence type="ECO:0000256" key="1">
    <source>
        <dbReference type="SAM" id="SignalP"/>
    </source>
</evidence>
<reference evidence="2" key="1">
    <citation type="submission" date="2012-12" db="EMBL/GenBank/DDBJ databases">
        <title>Identification and characterization of a phenylalanine ammonia-lyase gene family in Isatis indigotica Fort.</title>
        <authorList>
            <person name="Liu Q."/>
            <person name="Chen J."/>
            <person name="Zhou X."/>
            <person name="Di P."/>
            <person name="Xiao Y."/>
            <person name="Xuan H."/>
            <person name="Zhang L."/>
            <person name="Chen W."/>
        </authorList>
    </citation>
    <scope>NUCLEOTIDE SEQUENCE</scope>
    <source>
        <tissue evidence="2">Salivary gland</tissue>
    </source>
</reference>
<feature type="chain" id="PRO_5005516136" evidence="1">
    <location>
        <begin position="25"/>
        <end position="110"/>
    </location>
</feature>